<gene>
    <name evidence="6" type="ORF">GCM10023318_31010</name>
</gene>
<evidence type="ECO:0000313" key="6">
    <source>
        <dbReference type="EMBL" id="GAA5055194.1"/>
    </source>
</evidence>
<keyword evidence="7" id="KW-1185">Reference proteome</keyword>
<proteinExistence type="predicted"/>
<evidence type="ECO:0000256" key="3">
    <source>
        <dbReference type="ARBA" id="ARBA00022827"/>
    </source>
</evidence>
<comment type="cofactor">
    <cofactor evidence="1">
        <name>FAD</name>
        <dbReference type="ChEBI" id="CHEBI:57692"/>
    </cofactor>
</comment>
<dbReference type="PANTHER" id="PTHR43400:SF7">
    <property type="entry name" value="FAD-DEPENDENT OXIDOREDUCTASE 2 FAD BINDING DOMAIN-CONTAINING PROTEIN"/>
    <property type="match status" value="1"/>
</dbReference>
<dbReference type="Pfam" id="PF12831">
    <property type="entry name" value="FAD_oxidored"/>
    <property type="match status" value="1"/>
</dbReference>
<reference evidence="7" key="1">
    <citation type="journal article" date="2019" name="Int. J. Syst. Evol. Microbiol.">
        <title>The Global Catalogue of Microorganisms (GCM) 10K type strain sequencing project: providing services to taxonomists for standard genome sequencing and annotation.</title>
        <authorList>
            <consortium name="The Broad Institute Genomics Platform"/>
            <consortium name="The Broad Institute Genome Sequencing Center for Infectious Disease"/>
            <person name="Wu L."/>
            <person name="Ma J."/>
        </authorList>
    </citation>
    <scope>NUCLEOTIDE SEQUENCE [LARGE SCALE GENOMIC DNA]</scope>
    <source>
        <strain evidence="7">JCM 18298</strain>
    </source>
</reference>
<evidence type="ECO:0000256" key="1">
    <source>
        <dbReference type="ARBA" id="ARBA00001974"/>
    </source>
</evidence>
<keyword evidence="3" id="KW-0274">FAD</keyword>
<dbReference type="SUPFAM" id="SSF56425">
    <property type="entry name" value="Succinate dehydrogenase/fumarate reductase flavoprotein, catalytic domain"/>
    <property type="match status" value="1"/>
</dbReference>
<dbReference type="RefSeq" id="WP_345496051.1">
    <property type="nucleotide sequence ID" value="NZ_BAABJM010000002.1"/>
</dbReference>
<name>A0ABP9KDY4_9NOCA</name>
<comment type="caution">
    <text evidence="6">The sequence shown here is derived from an EMBL/GenBank/DDBJ whole genome shotgun (WGS) entry which is preliminary data.</text>
</comment>
<dbReference type="InterPro" id="IPR027477">
    <property type="entry name" value="Succ_DH/fumarate_Rdtase_cat_sf"/>
</dbReference>
<keyword evidence="4" id="KW-0560">Oxidoreductase</keyword>
<dbReference type="Gene3D" id="3.90.700.10">
    <property type="entry name" value="Succinate dehydrogenase/fumarate reductase flavoprotein, catalytic domain"/>
    <property type="match status" value="1"/>
</dbReference>
<dbReference type="Pfam" id="PF00890">
    <property type="entry name" value="FAD_binding_2"/>
    <property type="match status" value="1"/>
</dbReference>
<accession>A0ABP9KDY4</accession>
<evidence type="ECO:0000259" key="5">
    <source>
        <dbReference type="Pfam" id="PF00890"/>
    </source>
</evidence>
<dbReference type="Proteomes" id="UP001500603">
    <property type="component" value="Unassembled WGS sequence"/>
</dbReference>
<protein>
    <recommendedName>
        <fullName evidence="5">FAD-dependent oxidoreductase 2 FAD-binding domain-containing protein</fullName>
    </recommendedName>
</protein>
<evidence type="ECO:0000313" key="7">
    <source>
        <dbReference type="Proteomes" id="UP001500603"/>
    </source>
</evidence>
<evidence type="ECO:0000256" key="2">
    <source>
        <dbReference type="ARBA" id="ARBA00022630"/>
    </source>
</evidence>
<feature type="domain" description="FAD-dependent oxidoreductase 2 FAD-binding" evidence="5">
    <location>
        <begin position="123"/>
        <end position="420"/>
    </location>
</feature>
<dbReference type="SUPFAM" id="SSF51905">
    <property type="entry name" value="FAD/NAD(P)-binding domain"/>
    <property type="match status" value="1"/>
</dbReference>
<keyword evidence="2" id="KW-0285">Flavoprotein</keyword>
<evidence type="ECO:0000256" key="4">
    <source>
        <dbReference type="ARBA" id="ARBA00023002"/>
    </source>
</evidence>
<dbReference type="InterPro" id="IPR050315">
    <property type="entry name" value="FAD-oxidoreductase_2"/>
</dbReference>
<dbReference type="InterPro" id="IPR036188">
    <property type="entry name" value="FAD/NAD-bd_sf"/>
</dbReference>
<dbReference type="EMBL" id="BAABJM010000002">
    <property type="protein sequence ID" value="GAA5055194.1"/>
    <property type="molecule type" value="Genomic_DNA"/>
</dbReference>
<dbReference type="Gene3D" id="3.50.50.60">
    <property type="entry name" value="FAD/NAD(P)-binding domain"/>
    <property type="match status" value="1"/>
</dbReference>
<dbReference type="PRINTS" id="PR00411">
    <property type="entry name" value="PNDRDTASEI"/>
</dbReference>
<dbReference type="PANTHER" id="PTHR43400">
    <property type="entry name" value="FUMARATE REDUCTASE"/>
    <property type="match status" value="1"/>
</dbReference>
<organism evidence="6 7">
    <name type="scientific">Nocardia callitridis</name>
    <dbReference type="NCBI Taxonomy" id="648753"/>
    <lineage>
        <taxon>Bacteria</taxon>
        <taxon>Bacillati</taxon>
        <taxon>Actinomycetota</taxon>
        <taxon>Actinomycetes</taxon>
        <taxon>Mycobacteriales</taxon>
        <taxon>Nocardiaceae</taxon>
        <taxon>Nocardia</taxon>
    </lineage>
</organism>
<sequence>MQEIHTDVLIIGAGMAGATAAARSLEHGNTVVVVERAPTIGGSALYAGYAWTAPNHAVMDEVNPNGDLALRRELVDGFPAAIAWVRSLGVECGAAMTVLRYGIGHQFDTNQYVDECRRRISAQGRLFTETNTLALRTLDSAVVGAMLRLADGSECEIRATATILATGGFQADPELVAAKIHPAAGEMPLRSNPTSSGDGLRLAESVGAATSRPHSGFYGHLVPTEITFRDPGDFVALSLYYSEHALLFDVNNRRFTDETLGDHLTAMQLLQQPGARGLLVADDRVYREWIRASYVEGAVAIDKFDLTQRRAGRCGVAETLDDFTYLPQEWGYDGPAIAEQIRRVNNAGAAVQPPRTHDSTPLDQGPYYVIEARPALTFPFHGIRIDAHGRVLATNGRAIEGLFAAGSDIGGLYDHAYAGGIAPALVFGLAAADTASLPRTSV</sequence>
<dbReference type="InterPro" id="IPR003953">
    <property type="entry name" value="FAD-dep_OxRdtase_2_FAD-bd"/>
</dbReference>